<dbReference type="InterPro" id="IPR013216">
    <property type="entry name" value="Methyltransf_11"/>
</dbReference>
<dbReference type="Pfam" id="PF21302">
    <property type="entry name" value="Zn_ribbon_RlmA"/>
    <property type="match status" value="1"/>
</dbReference>
<protein>
    <submittedName>
        <fullName evidence="5">Methyltransferase domain-containing protein</fullName>
    </submittedName>
</protein>
<dbReference type="GO" id="GO:0032259">
    <property type="term" value="P:methylation"/>
    <property type="evidence" value="ECO:0007669"/>
    <property type="project" value="UniProtKB-KW"/>
</dbReference>
<reference evidence="5 6" key="1">
    <citation type="submission" date="2020-08" db="EMBL/GenBank/DDBJ databases">
        <authorList>
            <person name="Liu C."/>
            <person name="Sun Q."/>
        </authorList>
    </citation>
    <scope>NUCLEOTIDE SEQUENCE [LARGE SCALE GENOMIC DNA]</scope>
    <source>
        <strain evidence="5 6">NSJ-61</strain>
    </source>
</reference>
<evidence type="ECO:0000259" key="4">
    <source>
        <dbReference type="Pfam" id="PF21302"/>
    </source>
</evidence>
<dbReference type="Pfam" id="PF08241">
    <property type="entry name" value="Methyltransf_11"/>
    <property type="match status" value="1"/>
</dbReference>
<dbReference type="InterPro" id="IPR029063">
    <property type="entry name" value="SAM-dependent_MTases_sf"/>
</dbReference>
<dbReference type="KEGG" id="ehn:H9Q80_15840"/>
<evidence type="ECO:0000259" key="3">
    <source>
        <dbReference type="Pfam" id="PF08241"/>
    </source>
</evidence>
<dbReference type="AlphaFoldDB" id="A0A7G9GLL9"/>
<keyword evidence="2" id="KW-0949">S-adenosyl-L-methionine</keyword>
<evidence type="ECO:0000256" key="1">
    <source>
        <dbReference type="PIRSR" id="PIRSR018249-1"/>
    </source>
</evidence>
<feature type="binding site" evidence="1">
    <location>
        <position position="24"/>
    </location>
    <ligand>
        <name>Zn(2+)</name>
        <dbReference type="ChEBI" id="CHEBI:29105"/>
    </ligand>
</feature>
<dbReference type="InterPro" id="IPR016718">
    <property type="entry name" value="rRNA_m1G-MeTrfase_A_prd"/>
</dbReference>
<feature type="binding site" evidence="2">
    <location>
        <position position="63"/>
    </location>
    <ligand>
        <name>S-adenosyl-L-methionine</name>
        <dbReference type="ChEBI" id="CHEBI:59789"/>
    </ligand>
</feature>
<dbReference type="SUPFAM" id="SSF53335">
    <property type="entry name" value="S-adenosyl-L-methionine-dependent methyltransferases"/>
    <property type="match status" value="1"/>
</dbReference>
<dbReference type="PANTHER" id="PTHR42912:SF45">
    <property type="entry name" value="23S RRNA (GUANINE(745)-N(1))-METHYLTRANSFERASE"/>
    <property type="match status" value="1"/>
</dbReference>
<organism evidence="5 6">
    <name type="scientific">[Eubacterium] hominis</name>
    <dbReference type="NCBI Taxonomy" id="2764325"/>
    <lineage>
        <taxon>Bacteria</taxon>
        <taxon>Bacillati</taxon>
        <taxon>Bacillota</taxon>
        <taxon>Erysipelotrichia</taxon>
        <taxon>Erysipelotrichales</taxon>
        <taxon>Erysipelotrichaceae</taxon>
        <taxon>Amedibacillus</taxon>
    </lineage>
</organism>
<dbReference type="EMBL" id="CP060636">
    <property type="protein sequence ID" value="QNM11701.1"/>
    <property type="molecule type" value="Genomic_DNA"/>
</dbReference>
<dbReference type="InterPro" id="IPR048647">
    <property type="entry name" value="RlmA_N"/>
</dbReference>
<dbReference type="Gene3D" id="3.40.50.150">
    <property type="entry name" value="Vaccinia Virus protein VP39"/>
    <property type="match status" value="1"/>
</dbReference>
<proteinExistence type="predicted"/>
<dbReference type="RefSeq" id="WP_117452219.1">
    <property type="nucleotide sequence ID" value="NZ_CP060636.1"/>
</dbReference>
<evidence type="ECO:0000313" key="6">
    <source>
        <dbReference type="Proteomes" id="UP000515856"/>
    </source>
</evidence>
<feature type="domain" description="Methyltransferase type 11" evidence="3">
    <location>
        <begin position="84"/>
        <end position="167"/>
    </location>
</feature>
<dbReference type="GO" id="GO:0008757">
    <property type="term" value="F:S-adenosylmethionine-dependent methyltransferase activity"/>
    <property type="evidence" value="ECO:0007669"/>
    <property type="project" value="InterPro"/>
</dbReference>
<keyword evidence="6" id="KW-1185">Reference proteome</keyword>
<keyword evidence="5" id="KW-0489">Methyltransferase</keyword>
<sequence>MLECPKCKSELIKTKHCYQCVNHHSFDIAKRGYVNLLLGNHKATGDDKEMVKARTIFLSHGYYAPLKNRLIELLKDKQIKTLADAGCGQGFYTNAIHDALQCDTYGFDLSKYAVDEACKAHNGVFYGVCNIFHMPLSDESCDSVLSVFAPVDMKENARVLKPGGYFIKVGPGPKHLLEMKQELYKDVYENTVETGYAGFTLCHEELLEYTIDLQNAHDIKALFQMTPYYWRTPKESVEHLLSLSALTTRVSFHITIYRKEEA</sequence>
<dbReference type="Proteomes" id="UP000515856">
    <property type="component" value="Chromosome"/>
</dbReference>
<feature type="binding site" evidence="1">
    <location>
        <position position="20"/>
    </location>
    <ligand>
        <name>Zn(2+)</name>
        <dbReference type="ChEBI" id="CHEBI:29105"/>
    </ligand>
</feature>
<keyword evidence="5" id="KW-0808">Transferase</keyword>
<dbReference type="InterPro" id="IPR050508">
    <property type="entry name" value="Methyltransf_Superfamily"/>
</dbReference>
<keyword evidence="1" id="KW-0862">Zinc</keyword>
<dbReference type="PANTHER" id="PTHR42912">
    <property type="entry name" value="METHYLTRANSFERASE"/>
    <property type="match status" value="1"/>
</dbReference>
<dbReference type="PIRSF" id="PIRSF018249">
    <property type="entry name" value="MyrA_prd"/>
    <property type="match status" value="1"/>
</dbReference>
<dbReference type="CDD" id="cd02440">
    <property type="entry name" value="AdoMet_MTases"/>
    <property type="match status" value="1"/>
</dbReference>
<feature type="domain" description="23S rRNA (guanine(745)-N(1))-methyltransferase N-terminal" evidence="4">
    <location>
        <begin position="3"/>
        <end position="42"/>
    </location>
</feature>
<name>A0A7G9GLL9_9FIRM</name>
<evidence type="ECO:0000256" key="2">
    <source>
        <dbReference type="PIRSR" id="PIRSR018249-2"/>
    </source>
</evidence>
<keyword evidence="1" id="KW-0479">Metal-binding</keyword>
<accession>A0A7G9GLL9</accession>
<evidence type="ECO:0000313" key="5">
    <source>
        <dbReference type="EMBL" id="QNM11701.1"/>
    </source>
</evidence>
<feature type="binding site" evidence="2">
    <location>
        <position position="175"/>
    </location>
    <ligand>
        <name>S-adenosyl-L-methionine</name>
        <dbReference type="ChEBI" id="CHEBI:59789"/>
    </ligand>
</feature>
<gene>
    <name evidence="5" type="ORF">H9Q80_15840</name>
</gene>
<dbReference type="GO" id="GO:0046872">
    <property type="term" value="F:metal ion binding"/>
    <property type="evidence" value="ECO:0007669"/>
    <property type="project" value="UniProtKB-KW"/>
</dbReference>